<dbReference type="AlphaFoldDB" id="A0AAD3DDB7"/>
<gene>
    <name evidence="4" type="ORF">CTEN210_17766</name>
</gene>
<keyword evidence="2" id="KW-0812">Transmembrane</keyword>
<feature type="transmembrane region" description="Helical" evidence="2">
    <location>
        <begin position="195"/>
        <end position="213"/>
    </location>
</feature>
<name>A0AAD3DDB7_9STRA</name>
<evidence type="ECO:0008006" key="6">
    <source>
        <dbReference type="Google" id="ProtNLM"/>
    </source>
</evidence>
<evidence type="ECO:0000256" key="3">
    <source>
        <dbReference type="SAM" id="SignalP"/>
    </source>
</evidence>
<accession>A0AAD3DDB7</accession>
<feature type="region of interest" description="Disordered" evidence="1">
    <location>
        <begin position="222"/>
        <end position="248"/>
    </location>
</feature>
<keyword evidence="5" id="KW-1185">Reference proteome</keyword>
<dbReference type="Proteomes" id="UP001054902">
    <property type="component" value="Unassembled WGS sequence"/>
</dbReference>
<evidence type="ECO:0000313" key="4">
    <source>
        <dbReference type="EMBL" id="GFH61290.1"/>
    </source>
</evidence>
<evidence type="ECO:0000313" key="5">
    <source>
        <dbReference type="Proteomes" id="UP001054902"/>
    </source>
</evidence>
<sequence length="291" mass="32794">MNLHSLLITPSVIVSTSWILSIVSADRTFSDQELYKIQEFEYSDTIITPTSATSLSMMQSTFQAECITAIESYARDKLISQHEIAIFLQQYCIKHEICEADYTISFNALSPYLQIAFARFVCKDNQDCRTKVENGSQDLGYTIDHDEGSSNDVYAYQERVNDLCQSLYRHGDMFHGGNVSNEEKSIEPSLSNDSLVVLATLAIMCITVIMLFLSKKWNEGKEGQNHSKQSDIDDMQEEQHSQNCRSDDMDVDIESVPLQLSNSGESQECGSSVIQAKSLMSGNLFQEEETF</sequence>
<feature type="signal peptide" evidence="3">
    <location>
        <begin position="1"/>
        <end position="25"/>
    </location>
</feature>
<organism evidence="4 5">
    <name type="scientific">Chaetoceros tenuissimus</name>
    <dbReference type="NCBI Taxonomy" id="426638"/>
    <lineage>
        <taxon>Eukaryota</taxon>
        <taxon>Sar</taxon>
        <taxon>Stramenopiles</taxon>
        <taxon>Ochrophyta</taxon>
        <taxon>Bacillariophyta</taxon>
        <taxon>Coscinodiscophyceae</taxon>
        <taxon>Chaetocerotophycidae</taxon>
        <taxon>Chaetocerotales</taxon>
        <taxon>Chaetocerotaceae</taxon>
        <taxon>Chaetoceros</taxon>
    </lineage>
</organism>
<reference evidence="4 5" key="1">
    <citation type="journal article" date="2021" name="Sci. Rep.">
        <title>The genome of the diatom Chaetoceros tenuissimus carries an ancient integrated fragment of an extant virus.</title>
        <authorList>
            <person name="Hongo Y."/>
            <person name="Kimura K."/>
            <person name="Takaki Y."/>
            <person name="Yoshida Y."/>
            <person name="Baba S."/>
            <person name="Kobayashi G."/>
            <person name="Nagasaki K."/>
            <person name="Hano T."/>
            <person name="Tomaru Y."/>
        </authorList>
    </citation>
    <scope>NUCLEOTIDE SEQUENCE [LARGE SCALE GENOMIC DNA]</scope>
    <source>
        <strain evidence="4 5">NIES-3715</strain>
    </source>
</reference>
<keyword evidence="2" id="KW-1133">Transmembrane helix</keyword>
<evidence type="ECO:0000256" key="1">
    <source>
        <dbReference type="SAM" id="MobiDB-lite"/>
    </source>
</evidence>
<protein>
    <recommendedName>
        <fullName evidence="6">Transmembrane protein</fullName>
    </recommendedName>
</protein>
<feature type="chain" id="PRO_5042106359" description="Transmembrane protein" evidence="3">
    <location>
        <begin position="26"/>
        <end position="291"/>
    </location>
</feature>
<keyword evidence="3" id="KW-0732">Signal</keyword>
<dbReference type="EMBL" id="BLLK01000074">
    <property type="protein sequence ID" value="GFH61290.1"/>
    <property type="molecule type" value="Genomic_DNA"/>
</dbReference>
<evidence type="ECO:0000256" key="2">
    <source>
        <dbReference type="SAM" id="Phobius"/>
    </source>
</evidence>
<keyword evidence="2" id="KW-0472">Membrane</keyword>
<comment type="caution">
    <text evidence="4">The sequence shown here is derived from an EMBL/GenBank/DDBJ whole genome shotgun (WGS) entry which is preliminary data.</text>
</comment>
<proteinExistence type="predicted"/>